<gene>
    <name evidence="1" type="ORF">QYF49_03390</name>
</gene>
<reference evidence="1" key="1">
    <citation type="submission" date="2023-06" db="EMBL/GenBank/DDBJ databases">
        <title>Draft Genome Sequences of Representative Paenibacillus Polymyxa, Bacillus cereus, Fictibacillus sp., and Brevibacillus agri Strains Isolated from Amazonian Dark Earth.</title>
        <authorList>
            <person name="Pellegrinetti T.A."/>
            <person name="Cunha I.C.M."/>
            <person name="Chaves M.G."/>
            <person name="Freitas A.S."/>
            <person name="Silva A.V.R."/>
            <person name="Tsai S.M."/>
            <person name="Mendes L.W."/>
        </authorList>
    </citation>
    <scope>NUCLEOTIDE SEQUENCE</scope>
    <source>
        <strain evidence="1">CENA-BCM004</strain>
    </source>
</reference>
<accession>A0ABT8E2F9</accession>
<sequence>MSESGDKTEVDERLLDRELGQLQLHILKGLLEKEAKSISNMATHTSAESQFLLGKEEGINKAQEMLTELIDKTSSLYKPKRAKDVHLIPKNTKKQ</sequence>
<dbReference type="EMBL" id="JAUHLN010000001">
    <property type="protein sequence ID" value="MDN4072075.1"/>
    <property type="molecule type" value="Genomic_DNA"/>
</dbReference>
<name>A0ABT8E2F9_9BACL</name>
<evidence type="ECO:0008006" key="3">
    <source>
        <dbReference type="Google" id="ProtNLM"/>
    </source>
</evidence>
<protein>
    <recommendedName>
        <fullName evidence="3">Coat F domain-containing protein</fullName>
    </recommendedName>
</protein>
<evidence type="ECO:0000313" key="1">
    <source>
        <dbReference type="EMBL" id="MDN4072075.1"/>
    </source>
</evidence>
<comment type="caution">
    <text evidence="1">The sequence shown here is derived from an EMBL/GenBank/DDBJ whole genome shotgun (WGS) entry which is preliminary data.</text>
</comment>
<organism evidence="1 2">
    <name type="scientific">Fictibacillus terranigra</name>
    <dbReference type="NCBI Taxonomy" id="3058424"/>
    <lineage>
        <taxon>Bacteria</taxon>
        <taxon>Bacillati</taxon>
        <taxon>Bacillota</taxon>
        <taxon>Bacilli</taxon>
        <taxon>Bacillales</taxon>
        <taxon>Fictibacillaceae</taxon>
        <taxon>Fictibacillus</taxon>
    </lineage>
</organism>
<evidence type="ECO:0000313" key="2">
    <source>
        <dbReference type="Proteomes" id="UP001168694"/>
    </source>
</evidence>
<proteinExistence type="predicted"/>
<dbReference type="RefSeq" id="WP_290398212.1">
    <property type="nucleotide sequence ID" value="NZ_JAUHLN010000001.1"/>
</dbReference>
<keyword evidence="2" id="KW-1185">Reference proteome</keyword>
<dbReference type="Proteomes" id="UP001168694">
    <property type="component" value="Unassembled WGS sequence"/>
</dbReference>